<comment type="caution">
    <text evidence="5">The sequence shown here is derived from an EMBL/GenBank/DDBJ whole genome shotgun (WGS) entry which is preliminary data.</text>
</comment>
<evidence type="ECO:0000313" key="5">
    <source>
        <dbReference type="EMBL" id="PRQ74611.1"/>
    </source>
</evidence>
<dbReference type="GO" id="GO:0003735">
    <property type="term" value="F:structural constituent of ribosome"/>
    <property type="evidence" value="ECO:0007669"/>
    <property type="project" value="InterPro"/>
</dbReference>
<dbReference type="Pfam" id="PF16906">
    <property type="entry name" value="Ribosomal_L26"/>
    <property type="match status" value="1"/>
</dbReference>
<dbReference type="FunFam" id="2.30.30.30:FF:000009">
    <property type="entry name" value="60S ribosomal protein L26"/>
    <property type="match status" value="1"/>
</dbReference>
<name>A0A2T0A9B4_RHOTO</name>
<dbReference type="InterPro" id="IPR005756">
    <property type="entry name" value="Ribosomal_uL24_euk/arc"/>
</dbReference>
<dbReference type="SMART" id="SM00739">
    <property type="entry name" value="KOW"/>
    <property type="match status" value="1"/>
</dbReference>
<evidence type="ECO:0000256" key="1">
    <source>
        <dbReference type="ARBA" id="ARBA00010618"/>
    </source>
</evidence>
<organism evidence="5 6">
    <name type="scientific">Rhodotorula toruloides</name>
    <name type="common">Yeast</name>
    <name type="synonym">Rhodosporidium toruloides</name>
    <dbReference type="NCBI Taxonomy" id="5286"/>
    <lineage>
        <taxon>Eukaryota</taxon>
        <taxon>Fungi</taxon>
        <taxon>Dikarya</taxon>
        <taxon>Basidiomycota</taxon>
        <taxon>Pucciniomycotina</taxon>
        <taxon>Microbotryomycetes</taxon>
        <taxon>Sporidiobolales</taxon>
        <taxon>Sporidiobolaceae</taxon>
        <taxon>Rhodotorula</taxon>
    </lineage>
</organism>
<feature type="domain" description="KOW" evidence="4">
    <location>
        <begin position="45"/>
        <end position="72"/>
    </location>
</feature>
<keyword evidence="3" id="KW-0687">Ribonucleoprotein</keyword>
<dbReference type="AlphaFoldDB" id="A0A2T0A9B4"/>
<evidence type="ECO:0000256" key="3">
    <source>
        <dbReference type="ARBA" id="ARBA00023274"/>
    </source>
</evidence>
<dbReference type="InterPro" id="IPR041988">
    <property type="entry name" value="Ribosomal_uL24_KOW"/>
</dbReference>
<dbReference type="SUPFAM" id="SSF50104">
    <property type="entry name" value="Translation proteins SH3-like domain"/>
    <property type="match status" value="1"/>
</dbReference>
<dbReference type="InterPro" id="IPR005824">
    <property type="entry name" value="KOW"/>
</dbReference>
<dbReference type="GO" id="GO:0006412">
    <property type="term" value="P:translation"/>
    <property type="evidence" value="ECO:0007669"/>
    <property type="project" value="InterPro"/>
</dbReference>
<sequence length="129" mass="14324">MAVTSISQRKAHKAHFGAPSSVRRILMSAPLSKELRAEHGVRSIPIRKDDEVKIVRGTYKGREGRINTSNRKNFRVFVEGVSRDKGNGATVPIPVSASNVVITKIKMDKDRTALLKRKSTKKGEDVETK</sequence>
<dbReference type="PANTHER" id="PTHR11143">
    <property type="entry name" value="60S RIBOSOMAL PROTEIN L26 FAMILY MEMBER"/>
    <property type="match status" value="1"/>
</dbReference>
<dbReference type="PROSITE" id="PS01108">
    <property type="entry name" value="RIBOSOMAL_L24"/>
    <property type="match status" value="1"/>
</dbReference>
<accession>A0A2T0A9B4</accession>
<dbReference type="InterPro" id="IPR008991">
    <property type="entry name" value="Translation_prot_SH3-like_sf"/>
</dbReference>
<gene>
    <name evidence="5" type="ORF">AAT19DRAFT_14964</name>
</gene>
<dbReference type="GO" id="GO:0015934">
    <property type="term" value="C:large ribosomal subunit"/>
    <property type="evidence" value="ECO:0007669"/>
    <property type="project" value="InterPro"/>
</dbReference>
<dbReference type="OrthoDB" id="1688503at2759"/>
<dbReference type="Gene3D" id="2.30.30.30">
    <property type="match status" value="1"/>
</dbReference>
<dbReference type="NCBIfam" id="TIGR01080">
    <property type="entry name" value="rplX_A_E"/>
    <property type="match status" value="1"/>
</dbReference>
<dbReference type="Proteomes" id="UP000239560">
    <property type="component" value="Unassembled WGS sequence"/>
</dbReference>
<comment type="similarity">
    <text evidence="1">Belongs to the universal ribosomal protein uL24 family.</text>
</comment>
<evidence type="ECO:0000313" key="6">
    <source>
        <dbReference type="Proteomes" id="UP000239560"/>
    </source>
</evidence>
<evidence type="ECO:0000256" key="2">
    <source>
        <dbReference type="ARBA" id="ARBA00022980"/>
    </source>
</evidence>
<reference evidence="5 6" key="1">
    <citation type="journal article" date="2018" name="Elife">
        <title>Functional genomics of lipid metabolism in the oleaginous yeast Rhodosporidium toruloides.</title>
        <authorList>
            <person name="Coradetti S.T."/>
            <person name="Pinel D."/>
            <person name="Geiselman G."/>
            <person name="Ito M."/>
            <person name="Mondo S."/>
            <person name="Reilly M.C."/>
            <person name="Cheng Y.F."/>
            <person name="Bauer S."/>
            <person name="Grigoriev I."/>
            <person name="Gladden J.M."/>
            <person name="Simmons B.A."/>
            <person name="Brem R."/>
            <person name="Arkin A.P."/>
            <person name="Skerker J.M."/>
        </authorList>
    </citation>
    <scope>NUCLEOTIDE SEQUENCE [LARGE SCALE GENOMIC DNA]</scope>
    <source>
        <strain evidence="5 6">NBRC 0880</strain>
    </source>
</reference>
<proteinExistence type="inferred from homology"/>
<dbReference type="GO" id="GO:0003723">
    <property type="term" value="F:RNA binding"/>
    <property type="evidence" value="ECO:0007669"/>
    <property type="project" value="InterPro"/>
</dbReference>
<evidence type="ECO:0000259" key="4">
    <source>
        <dbReference type="SMART" id="SM00739"/>
    </source>
</evidence>
<dbReference type="CDD" id="cd06089">
    <property type="entry name" value="KOW_RPL26"/>
    <property type="match status" value="1"/>
</dbReference>
<dbReference type="InterPro" id="IPR005825">
    <property type="entry name" value="Ribosomal_uL24_CS"/>
</dbReference>
<keyword evidence="2" id="KW-0689">Ribosomal protein</keyword>
<dbReference type="InterPro" id="IPR014722">
    <property type="entry name" value="Rib_uL2_dom2"/>
</dbReference>
<dbReference type="Pfam" id="PF00467">
    <property type="entry name" value="KOW"/>
    <property type="match status" value="1"/>
</dbReference>
<protein>
    <submittedName>
        <fullName evidence="5">Translation protein SH3-like domain-containing protein</fullName>
    </submittedName>
</protein>
<dbReference type="EMBL" id="LCTV02000006">
    <property type="protein sequence ID" value="PRQ74611.1"/>
    <property type="molecule type" value="Genomic_DNA"/>
</dbReference>